<keyword evidence="2" id="KW-0808">Transferase</keyword>
<dbReference type="Gene3D" id="3.40.50.150">
    <property type="entry name" value="Vaccinia Virus protein VP39"/>
    <property type="match status" value="1"/>
</dbReference>
<feature type="domain" description="Reverse transcriptase" evidence="5">
    <location>
        <begin position="2004"/>
        <end position="2252"/>
    </location>
</feature>
<dbReference type="SUPFAM" id="SSF53098">
    <property type="entry name" value="Ribonuclease H-like"/>
    <property type="match status" value="1"/>
</dbReference>
<evidence type="ECO:0000313" key="6">
    <source>
        <dbReference type="EMBL" id="CAI3976620.1"/>
    </source>
</evidence>
<proteinExistence type="predicted"/>
<dbReference type="SUPFAM" id="SSF53335">
    <property type="entry name" value="S-adenosyl-L-methionine-dependent methyltransferases"/>
    <property type="match status" value="1"/>
</dbReference>
<evidence type="ECO:0000256" key="4">
    <source>
        <dbReference type="SAM" id="MobiDB-lite"/>
    </source>
</evidence>
<keyword evidence="3" id="KW-0949">S-adenosyl-L-methionine</keyword>
<dbReference type="OrthoDB" id="6624973at2759"/>
<feature type="compositionally biased region" description="Basic residues" evidence="4">
    <location>
        <begin position="792"/>
        <end position="801"/>
    </location>
</feature>
<keyword evidence="1 7" id="KW-0489">Methyltransferase</keyword>
<keyword evidence="8" id="KW-1185">Reference proteome</keyword>
<dbReference type="InterPro" id="IPR029063">
    <property type="entry name" value="SAM-dependent_MTases_sf"/>
</dbReference>
<dbReference type="InterPro" id="IPR012337">
    <property type="entry name" value="RNaseH-like_sf"/>
</dbReference>
<sequence length="2882" mass="320208">MVGYRFAWEPVQSTEVGNRVSILAFSSDEGLVSVGGQQLIRCTTMFPPGKLIALHNWILSGASLEQISLTGDAESLDVTLPDPSPSDFFLCSEVCAGLGGTSFGAQLSGLKPVAAMDKSPLAVEFLKRNRFPEVIHGDLASKHQVGLFHLAHDTRVGLLAGFPCQPFSSLGRHLAFLDDRAKTFFHILDLAFLIQCAFLLLECVVAAGRNKVVRESLASFCRIRGFKLVEQVLHLHRALPNHRTRWWCLIVPCWMPDVDIPDLPLTSTFDTVESVIPSWPTWPFEQEKQLQLTEVEFEAFHDPQYGPANRLLCLTGRCPTLLHSMGSPLSPCPCLCRGALSRDLLRPQGLHGVLVLSQWSAIELRHLHPFEACVLIGLPAGLDYGSDMRAALCLIGQVASPVQSHWMLRHLQQMLDFLTAAEVESCHTQMVAQHVRLHHGLQPSAAMYETRVLTVHLDDGSFPLTLNQPRRACELIDAECHLQGTDEELDVWDNGVVLSPLMLISGPEVTLVPRVGYGPFLDSGLTGCMLGLPGDGLTDVMIHHAGLSLLTCAGLPAASFLSPFTLDSLLLQWPQTAIQAIRDGTSSTWTLYGIMLVDSHWTCFRLDFRLGSLCVTWCDGLLVTPPVALFQLVDLWSVAWSLSTVYWTFMRCFSQLSLVDCGTVALMHLGALLGLWNEFPLDAQWNWHLDLVAFQRRVGFGPFNEAEAAITWLENFLPSKGVPTAKARSRAELAIQRLGLSAVQRAIQASEPWKALKSAGNLLGKPFQWVTYEELQSHIAARTSAEHGQVPKAKKTKGKPGRKAEPALALSPDTLTLFPTTFVDDHEEPVMPIGFRDIGSNARGICIVTVQQAMDLCRASNHLSVDALAIVSIGELSGPDDLTINNLQWPALYTPTSEPVLVKGSLVNLGDVPVYIAKVDTAPTVAMLETAVIRVMVYRDQFDKDWASFCKGPVKMLQVLVPSLRRCSDADCSGVCPLFHPACGEEVAQVILDVWSWRWASLENQQLPMDQAQVFSVFLRVPLSALNEVLALSGWHGIFVEPRPDSKQGAHPSFVVVWLPRHMSLSQALDFKRRNETVVGVARMQQKLGLRAYKKHEQVVQELVYPGKNVVVCSVDSVYEVGPLPHGLSHSQVADLLKAWNWIAKPLKPLRSSSDGQYWDIGTASVAPSAILHTDHGTVTVTLKRDKAATVKPAIQVQASTRTRKHMLSLPSSSGASSVEVDPWISGDPWTKYKPTASTPATGDGQDVVFTEPAMGRASTASSRIAALEERLMNQLTHINQSPPPGLADMEAEPGLAQQQAAEIAELKQQNAQFVTWFNDVGSRFCGMDHKMQAQQAKLDELQQALMTQGAATQKLQNDVCSLQSSFQAELKDEMVDGFRFRLGTANVAGLANKTPIVGSLDSGLWGLTETHLTYEGMKGVKSALKGFGLSQGRLLRPVFGAPAPARAVGSDAGSWTGVGLLADFPTQPLNVEWPPAVFETGRVLAATSFVGQTPILQAVVYGAAQSPTFRDPLGLTCELLTAVSDLVVDRGSGPRCIMGDFNCDLHQFPLMEYWRQKGWQELQVHATLLHGKPCEATCKGSTIRDFVWCSPELLQYWRRTDIQSGIFPDHSVVSGLFHLPAVTFERWYWPQPKHIPWSQVRVDSWHEVMNDVWPSFSWTQDTTASFAAWSNQVERSLSGFVATPHGTLPPGTCGRGQHRKARKGNPLIHRIKPNRPGEAPMPLYLPDLSLCRWYRQLRRLQSLVHSCRSGKTGINAATYQSQCWSSVVRAAGFKPNFAAWWPSRPIRLQASPLHLIGLHSLAMLELIYDDFRHNYHHMEDWHRRKRCQLAKARRESRPKELFRTLRPDGPEPLDFLTSTRAYKIVEVDPPSGAVLLDSPVQSYEGCWTLNGECVSPAPWFGPGFLPPTRTWCLFESDCLPFWIPRWQALGDVPSDAWDRIVQFTRAFVPKGSLRPAAFCLQDYKRALRKGTALKTGGPDGWQKEDVLALPDCVLQDMVSLFGKVESGWEWPLQLTRGHVFCLQKAKNNFEAANFRPVVLFSLWYRLWSSLHSRHYLSQLEGLAAFPAFGFLTGRSCRDLTYALQTAIEVALGQRQNLCGGMFDIEKCFNFIPRGPVLFLARWFGVADAVVQGWASFLRQMHRAFLVRHEPSNAVFSDSGLPEGDGLSCLGMVLLDFSFHHYMRHFQPGINELSFVDNLELVATTPGSLMTGVLTLDTWAELFRLRVDSRKSQYWALCPNHRQFLQSLGLPVVECSTDLGATMQFSAKHLNRPLQTRILQTLPFWARLRKLDVSPWFKLLAIKVALLPRALHASSSVCLGDSWLVKLRTQVMRALRVARGGASPILRVAFVCGEDVDPGFYDAWQCVRDFLRYYRSNQAIRESWIAFLTADNRRKTYGPFAKLLKLFGNLGWQLHGTDTLTLDTNLRLKLAWLDLGLAKKLLAYYWKQHMVMKVTHRQDFRDMDGINEAASFFQMSGLDHAKSELLNCIRDGTSFLNSVKAKYDQEVSPLCACGLAEDSIEHRALACPRFKEIRQRYADVERMWFSLPVCMTHHGLSPANPWQTQFWAMLNAISWDAPEWVGGRPPSGRQLLFTDGSCSDSSHFLGAVGGWSLVSANLGCVVGAGLQPTMMHTSDRCEVWAIAMALCWLSHWKCDDAVVHTDSQYALDGCQILQHDASSSVDAFCTFWNSVADKSAKTARLSGFSCSQNEVFHAFHNSNIWQSFWSRRCQEFLLALAVRAVGSPDGLEDQELPDLTGETEEAIFGVNDGALIDAMPLDWKAALASTPKIVEFGTATASAFVQWILDQALSAQYVRQLTFLELFIGFHFEVGMVLPIQVGVRRGSFRWLPVENSNAGALLGRTLGSQTGVIEWLLVDAERLLG</sequence>
<dbReference type="Gene3D" id="3.60.10.10">
    <property type="entry name" value="Endonuclease/exonuclease/phosphatase"/>
    <property type="match status" value="1"/>
</dbReference>
<dbReference type="SUPFAM" id="SSF56219">
    <property type="entry name" value="DNase I-like"/>
    <property type="match status" value="1"/>
</dbReference>
<dbReference type="InterPro" id="IPR000477">
    <property type="entry name" value="RT_dom"/>
</dbReference>
<comment type="caution">
    <text evidence="6">The sequence shown here is derived from an EMBL/GenBank/DDBJ whole genome shotgun (WGS) entry which is preliminary data.</text>
</comment>
<dbReference type="PANTHER" id="PTHR46098:SF1">
    <property type="entry name" value="TRNA (CYTOSINE(38)-C(5))-METHYLTRANSFERASE"/>
    <property type="match status" value="1"/>
</dbReference>
<reference evidence="7 8" key="2">
    <citation type="submission" date="2024-05" db="EMBL/GenBank/DDBJ databases">
        <authorList>
            <person name="Chen Y."/>
            <person name="Shah S."/>
            <person name="Dougan E. K."/>
            <person name="Thang M."/>
            <person name="Chan C."/>
        </authorList>
    </citation>
    <scope>NUCLEOTIDE SEQUENCE [LARGE SCALE GENOMIC DNA]</scope>
</reference>
<evidence type="ECO:0000256" key="2">
    <source>
        <dbReference type="ARBA" id="ARBA00022679"/>
    </source>
</evidence>
<evidence type="ECO:0000313" key="7">
    <source>
        <dbReference type="EMBL" id="CAL4763932.1"/>
    </source>
</evidence>
<dbReference type="GO" id="GO:0032259">
    <property type="term" value="P:methylation"/>
    <property type="evidence" value="ECO:0007669"/>
    <property type="project" value="UniProtKB-KW"/>
</dbReference>
<dbReference type="PROSITE" id="PS50878">
    <property type="entry name" value="RT_POL"/>
    <property type="match status" value="1"/>
</dbReference>
<reference evidence="6" key="1">
    <citation type="submission" date="2022-10" db="EMBL/GenBank/DDBJ databases">
        <authorList>
            <person name="Chen Y."/>
            <person name="Dougan E. K."/>
            <person name="Chan C."/>
            <person name="Rhodes N."/>
            <person name="Thang M."/>
        </authorList>
    </citation>
    <scope>NUCLEOTIDE SEQUENCE</scope>
</reference>
<dbReference type="Gene3D" id="3.30.420.10">
    <property type="entry name" value="Ribonuclease H-like superfamily/Ribonuclease H"/>
    <property type="match status" value="1"/>
</dbReference>
<protein>
    <submittedName>
        <fullName evidence="7">Type II methyltransferase M.Eco47II (M.Eco47II) (Cytosine-specific methyltransferase Eco47II) (Modification methylase Eco47II)</fullName>
    </submittedName>
</protein>
<dbReference type="EMBL" id="CAMXCT020000283">
    <property type="protein sequence ID" value="CAL1129995.1"/>
    <property type="molecule type" value="Genomic_DNA"/>
</dbReference>
<gene>
    <name evidence="6" type="ORF">C1SCF055_LOCUS4826</name>
</gene>
<dbReference type="Proteomes" id="UP001152797">
    <property type="component" value="Unassembled WGS sequence"/>
</dbReference>
<dbReference type="InterPro" id="IPR050750">
    <property type="entry name" value="C5-MTase"/>
</dbReference>
<name>A0A9P1BP94_9DINO</name>
<dbReference type="InterPro" id="IPR036691">
    <property type="entry name" value="Endo/exonu/phosph_ase_sf"/>
</dbReference>
<dbReference type="PANTHER" id="PTHR46098">
    <property type="entry name" value="TRNA (CYTOSINE(38)-C(5))-METHYLTRANSFERASE"/>
    <property type="match status" value="1"/>
</dbReference>
<accession>A0A9P1BP94</accession>
<dbReference type="GO" id="GO:0008168">
    <property type="term" value="F:methyltransferase activity"/>
    <property type="evidence" value="ECO:0007669"/>
    <property type="project" value="UniProtKB-KW"/>
</dbReference>
<evidence type="ECO:0000259" key="5">
    <source>
        <dbReference type="PROSITE" id="PS50878"/>
    </source>
</evidence>
<dbReference type="InterPro" id="IPR001525">
    <property type="entry name" value="C5_MeTfrase"/>
</dbReference>
<evidence type="ECO:0000256" key="3">
    <source>
        <dbReference type="ARBA" id="ARBA00022691"/>
    </source>
</evidence>
<dbReference type="EMBL" id="CAMXCT010000283">
    <property type="protein sequence ID" value="CAI3976620.1"/>
    <property type="molecule type" value="Genomic_DNA"/>
</dbReference>
<dbReference type="GO" id="GO:0003676">
    <property type="term" value="F:nucleic acid binding"/>
    <property type="evidence" value="ECO:0007669"/>
    <property type="project" value="InterPro"/>
</dbReference>
<evidence type="ECO:0000313" key="8">
    <source>
        <dbReference type="Proteomes" id="UP001152797"/>
    </source>
</evidence>
<organism evidence="6">
    <name type="scientific">Cladocopium goreaui</name>
    <dbReference type="NCBI Taxonomy" id="2562237"/>
    <lineage>
        <taxon>Eukaryota</taxon>
        <taxon>Sar</taxon>
        <taxon>Alveolata</taxon>
        <taxon>Dinophyceae</taxon>
        <taxon>Suessiales</taxon>
        <taxon>Symbiodiniaceae</taxon>
        <taxon>Cladocopium</taxon>
    </lineage>
</organism>
<dbReference type="InterPro" id="IPR036397">
    <property type="entry name" value="RNaseH_sf"/>
</dbReference>
<feature type="region of interest" description="Disordered" evidence="4">
    <location>
        <begin position="783"/>
        <end position="806"/>
    </location>
</feature>
<evidence type="ECO:0000256" key="1">
    <source>
        <dbReference type="ARBA" id="ARBA00022603"/>
    </source>
</evidence>
<dbReference type="EMBL" id="CAMXCT030000283">
    <property type="protein sequence ID" value="CAL4763932.1"/>
    <property type="molecule type" value="Genomic_DNA"/>
</dbReference>
<dbReference type="Pfam" id="PF00145">
    <property type="entry name" value="DNA_methylase"/>
    <property type="match status" value="1"/>
</dbReference>